<dbReference type="EnsemblPlants" id="ONIVA02G05530.2">
    <property type="protein sequence ID" value="ONIVA02G05530.2"/>
    <property type="gene ID" value="ONIVA02G05530"/>
</dbReference>
<reference evidence="2" key="1">
    <citation type="submission" date="2015-04" db="UniProtKB">
        <authorList>
            <consortium name="EnsemblPlants"/>
        </authorList>
    </citation>
    <scope>IDENTIFICATION</scope>
    <source>
        <strain evidence="2">SL10</strain>
    </source>
</reference>
<feature type="region of interest" description="Disordered" evidence="1">
    <location>
        <begin position="186"/>
        <end position="213"/>
    </location>
</feature>
<dbReference type="AlphaFoldDB" id="A0A0E0G1X7"/>
<name>A0A0E0G1X7_ORYNI</name>
<protein>
    <submittedName>
        <fullName evidence="2">Uncharacterized protein</fullName>
    </submittedName>
</protein>
<proteinExistence type="predicted"/>
<reference evidence="2" key="2">
    <citation type="submission" date="2018-04" db="EMBL/GenBank/DDBJ databases">
        <title>OnivRS2 (Oryza nivara Reference Sequence Version 2).</title>
        <authorList>
            <person name="Zhang J."/>
            <person name="Kudrna D."/>
            <person name="Lee S."/>
            <person name="Talag J."/>
            <person name="Rajasekar S."/>
            <person name="Welchert J."/>
            <person name="Hsing Y.-I."/>
            <person name="Wing R.A."/>
        </authorList>
    </citation>
    <scope>NUCLEOTIDE SEQUENCE [LARGE SCALE GENOMIC DNA]</scope>
    <source>
        <strain evidence="2">SL10</strain>
    </source>
</reference>
<keyword evidence="3" id="KW-1185">Reference proteome</keyword>
<dbReference type="Proteomes" id="UP000006591">
    <property type="component" value="Chromosome 2"/>
</dbReference>
<evidence type="ECO:0000313" key="2">
    <source>
        <dbReference type="EnsemblPlants" id="ONIVA02G05530.2"/>
    </source>
</evidence>
<organism evidence="2">
    <name type="scientific">Oryza nivara</name>
    <name type="common">Indian wild rice</name>
    <name type="synonym">Oryza sativa f. spontanea</name>
    <dbReference type="NCBI Taxonomy" id="4536"/>
    <lineage>
        <taxon>Eukaryota</taxon>
        <taxon>Viridiplantae</taxon>
        <taxon>Streptophyta</taxon>
        <taxon>Embryophyta</taxon>
        <taxon>Tracheophyta</taxon>
        <taxon>Spermatophyta</taxon>
        <taxon>Magnoliopsida</taxon>
        <taxon>Liliopsida</taxon>
        <taxon>Poales</taxon>
        <taxon>Poaceae</taxon>
        <taxon>BOP clade</taxon>
        <taxon>Oryzoideae</taxon>
        <taxon>Oryzeae</taxon>
        <taxon>Oryzinae</taxon>
        <taxon>Oryza</taxon>
    </lineage>
</organism>
<accession>A0A0E0G1X7</accession>
<dbReference type="Gramene" id="ONIVA02G05530.2">
    <property type="protein sequence ID" value="ONIVA02G05530.2"/>
    <property type="gene ID" value="ONIVA02G05530"/>
</dbReference>
<evidence type="ECO:0000313" key="3">
    <source>
        <dbReference type="Proteomes" id="UP000006591"/>
    </source>
</evidence>
<evidence type="ECO:0000256" key="1">
    <source>
        <dbReference type="SAM" id="MobiDB-lite"/>
    </source>
</evidence>
<dbReference type="HOGENOM" id="CLU_1296167_0_0_1"/>
<sequence length="213" mass="24063">MATAATTTRSLSLHAHALPSPTTGTAETLSSLILHLPPVSGARRQGLRAVAFPSKQGCRPKKEESSRWRMLLRSCRRLRKGSYLSPTRRMDTPSSTHLDDRQILHIDDWSKRKEMEKMKNRLHTVVDTIKTEAKEVQLMRFDVTLYWREETNFLEKREEERFLEEGTICIHGSDERSDTIDIDKEASSEQATTADGNLQYAGGEPAIDGASGH</sequence>